<evidence type="ECO:0000256" key="2">
    <source>
        <dbReference type="ARBA" id="ARBA00006671"/>
    </source>
</evidence>
<dbReference type="Pfam" id="PF00419">
    <property type="entry name" value="Fimbrial"/>
    <property type="match status" value="1"/>
</dbReference>
<dbReference type="Proteomes" id="UP000033924">
    <property type="component" value="Unassembled WGS sequence"/>
</dbReference>
<dbReference type="GO" id="GO:0043709">
    <property type="term" value="P:cell adhesion involved in single-species biofilm formation"/>
    <property type="evidence" value="ECO:0007669"/>
    <property type="project" value="TreeGrafter"/>
</dbReference>
<comment type="caution">
    <text evidence="7">The sequence shown here is derived from an EMBL/GenBank/DDBJ whole genome shotgun (WGS) entry which is preliminary data.</text>
</comment>
<dbReference type="InterPro" id="IPR000259">
    <property type="entry name" value="Adhesion_dom_fimbrial"/>
</dbReference>
<evidence type="ECO:0000259" key="6">
    <source>
        <dbReference type="Pfam" id="PF00419"/>
    </source>
</evidence>
<dbReference type="InterPro" id="IPR050263">
    <property type="entry name" value="Bact_Fimbrial_Adh_Pro"/>
</dbReference>
<organism evidence="7 8">
    <name type="scientific">Erwinia tracheiphila</name>
    <dbReference type="NCBI Taxonomy" id="65700"/>
    <lineage>
        <taxon>Bacteria</taxon>
        <taxon>Pseudomonadati</taxon>
        <taxon>Pseudomonadota</taxon>
        <taxon>Gammaproteobacteria</taxon>
        <taxon>Enterobacterales</taxon>
        <taxon>Erwiniaceae</taxon>
        <taxon>Erwinia</taxon>
    </lineage>
</organism>
<comment type="similarity">
    <text evidence="2">Belongs to the fimbrial protein family.</text>
</comment>
<dbReference type="STRING" id="65700.SY86_13895"/>
<keyword evidence="3 5" id="KW-0732">Signal</keyword>
<dbReference type="SUPFAM" id="SSF49401">
    <property type="entry name" value="Bacterial adhesins"/>
    <property type="match status" value="1"/>
</dbReference>
<evidence type="ECO:0000256" key="1">
    <source>
        <dbReference type="ARBA" id="ARBA00004561"/>
    </source>
</evidence>
<protein>
    <submittedName>
        <fullName evidence="7">F17 fimbrial protein</fullName>
    </submittedName>
</protein>
<evidence type="ECO:0000256" key="3">
    <source>
        <dbReference type="ARBA" id="ARBA00022729"/>
    </source>
</evidence>
<sequence>MSLFNYKKIMMIVLAAGFSSAGVTANDGTITFRGTISDTTCDISGGDEANADQGADFTVTLPQVSTSALSKANQFAGDTRFHIALSGENCTNGKVANVIFERAQSNNIDTATGFLKNTVSADAVAGGARNVFIRILNNDKTPLNLALLNASHQPVTIADQKATFQYWAQYATVGGAASAGNVESDVVYSVTYQ</sequence>
<feature type="chain" id="PRO_5005635593" evidence="5">
    <location>
        <begin position="26"/>
        <end position="193"/>
    </location>
</feature>
<dbReference type="InterPro" id="IPR036937">
    <property type="entry name" value="Adhesion_dom_fimbrial_sf"/>
</dbReference>
<dbReference type="EMBL" id="JXNU01000003">
    <property type="protein sequence ID" value="KKF36282.1"/>
    <property type="molecule type" value="Genomic_DNA"/>
</dbReference>
<reference evidence="7 8" key="1">
    <citation type="submission" date="2015-01" db="EMBL/GenBank/DDBJ databases">
        <title>Erwinia tracheiphila.</title>
        <authorList>
            <person name="Shapiro L.R."/>
        </authorList>
    </citation>
    <scope>NUCLEOTIDE SEQUENCE [LARGE SCALE GENOMIC DNA]</scope>
    <source>
        <strain evidence="7 8">BuffGH</strain>
    </source>
</reference>
<accession>A0A0M2KG10</accession>
<keyword evidence="8" id="KW-1185">Reference proteome</keyword>
<evidence type="ECO:0000313" key="8">
    <source>
        <dbReference type="Proteomes" id="UP000033924"/>
    </source>
</evidence>
<dbReference type="PANTHER" id="PTHR33420:SF3">
    <property type="entry name" value="FIMBRIAL SUBUNIT ELFA"/>
    <property type="match status" value="1"/>
</dbReference>
<proteinExistence type="inferred from homology"/>
<gene>
    <name evidence="7" type="ORF">SY86_13895</name>
</gene>
<dbReference type="AlphaFoldDB" id="A0A0M2KG10"/>
<feature type="domain" description="Fimbrial-type adhesion" evidence="6">
    <location>
        <begin position="30"/>
        <end position="193"/>
    </location>
</feature>
<dbReference type="GO" id="GO:0009289">
    <property type="term" value="C:pilus"/>
    <property type="evidence" value="ECO:0007669"/>
    <property type="project" value="UniProtKB-SubCell"/>
</dbReference>
<keyword evidence="4" id="KW-0281">Fimbrium</keyword>
<evidence type="ECO:0000256" key="4">
    <source>
        <dbReference type="ARBA" id="ARBA00023263"/>
    </source>
</evidence>
<name>A0A0M2KG10_9GAMM</name>
<evidence type="ECO:0000313" key="7">
    <source>
        <dbReference type="EMBL" id="KKF36282.1"/>
    </source>
</evidence>
<dbReference type="InterPro" id="IPR008966">
    <property type="entry name" value="Adhesion_dom_sf"/>
</dbReference>
<feature type="signal peptide" evidence="5">
    <location>
        <begin position="1"/>
        <end position="25"/>
    </location>
</feature>
<dbReference type="PANTHER" id="PTHR33420">
    <property type="entry name" value="FIMBRIAL SUBUNIT ELFA-RELATED"/>
    <property type="match status" value="1"/>
</dbReference>
<dbReference type="RefSeq" id="WP_016190768.1">
    <property type="nucleotide sequence ID" value="NZ_CP013970.1"/>
</dbReference>
<evidence type="ECO:0000256" key="5">
    <source>
        <dbReference type="SAM" id="SignalP"/>
    </source>
</evidence>
<dbReference type="PATRIC" id="fig|65700.7.peg.3494"/>
<dbReference type="Gene3D" id="2.60.40.1090">
    <property type="entry name" value="Fimbrial-type adhesion domain"/>
    <property type="match status" value="1"/>
</dbReference>
<comment type="subcellular location">
    <subcellularLocation>
        <location evidence="1">Fimbrium</location>
    </subcellularLocation>
</comment>